<organism evidence="11 12">
    <name type="scientific">Buchnera aphidicola</name>
    <name type="common">Muscaphis stroyani</name>
    <dbReference type="NCBI Taxonomy" id="1241869"/>
    <lineage>
        <taxon>Bacteria</taxon>
        <taxon>Pseudomonadati</taxon>
        <taxon>Pseudomonadota</taxon>
        <taxon>Gammaproteobacteria</taxon>
        <taxon>Enterobacterales</taxon>
        <taxon>Erwiniaceae</taxon>
        <taxon>Buchnera</taxon>
    </lineage>
</organism>
<dbReference type="PANTHER" id="PTHR43406:SF1">
    <property type="entry name" value="TRYPTOPHAN SYNTHASE ALPHA CHAIN, CHLOROPLASTIC"/>
    <property type="match status" value="1"/>
</dbReference>
<dbReference type="GO" id="GO:0005829">
    <property type="term" value="C:cytosol"/>
    <property type="evidence" value="ECO:0007669"/>
    <property type="project" value="TreeGrafter"/>
</dbReference>
<dbReference type="InterPro" id="IPR011060">
    <property type="entry name" value="RibuloseP-bd_barrel"/>
</dbReference>
<dbReference type="InterPro" id="IPR013785">
    <property type="entry name" value="Aldolase_TIM"/>
</dbReference>
<keyword evidence="7 9" id="KW-0456">Lyase</keyword>
<evidence type="ECO:0000256" key="4">
    <source>
        <dbReference type="ARBA" id="ARBA00022605"/>
    </source>
</evidence>
<dbReference type="SUPFAM" id="SSF51366">
    <property type="entry name" value="Ribulose-phoshate binding barrel"/>
    <property type="match status" value="1"/>
</dbReference>
<comment type="similarity">
    <text evidence="9 10">Belongs to the TrpA family.</text>
</comment>
<reference evidence="11 12" key="1">
    <citation type="submission" date="2018-12" db="EMBL/GenBank/DDBJ databases">
        <authorList>
            <person name="Chong R.A."/>
        </authorList>
    </citation>
    <scope>NUCLEOTIDE SEQUENCE [LARGE SCALE GENOMIC DNA]</scope>
    <source>
        <strain evidence="11 12">Mst</strain>
    </source>
</reference>
<keyword evidence="6 9" id="KW-0057">Aromatic amino acid biosynthesis</keyword>
<evidence type="ECO:0000313" key="12">
    <source>
        <dbReference type="Proteomes" id="UP000298673"/>
    </source>
</evidence>
<dbReference type="AlphaFoldDB" id="A0A4D6Y4K2"/>
<dbReference type="Pfam" id="PF00290">
    <property type="entry name" value="Trp_syntA"/>
    <property type="match status" value="1"/>
</dbReference>
<dbReference type="FunFam" id="3.20.20.70:FF:000037">
    <property type="entry name" value="Tryptophan synthase alpha chain"/>
    <property type="match status" value="1"/>
</dbReference>
<accession>A0A4D6Y4K2</accession>
<dbReference type="EMBL" id="CP034861">
    <property type="protein sequence ID" value="QCI24352.1"/>
    <property type="molecule type" value="Genomic_DNA"/>
</dbReference>
<dbReference type="OrthoDB" id="9804578at2"/>
<comment type="subunit">
    <text evidence="3 9">Tetramer of two alpha and two beta chains.</text>
</comment>
<evidence type="ECO:0000256" key="5">
    <source>
        <dbReference type="ARBA" id="ARBA00022822"/>
    </source>
</evidence>
<evidence type="ECO:0000256" key="8">
    <source>
        <dbReference type="ARBA" id="ARBA00049047"/>
    </source>
</evidence>
<comment type="pathway">
    <text evidence="2 9">Amino-acid biosynthesis; L-tryptophan biosynthesis; L-tryptophan from chorismate: step 5/5.</text>
</comment>
<feature type="active site" description="Proton acceptor" evidence="9">
    <location>
        <position position="49"/>
    </location>
</feature>
<dbReference type="PROSITE" id="PS00167">
    <property type="entry name" value="TRP_SYNTHASE_ALPHA"/>
    <property type="match status" value="1"/>
</dbReference>
<sequence length="269" mass="30220">MNLYKKMFLKLSLLQEGCFVPFVVMGDPSLEMSIQIIETLVSNGADALEIGIPFSDPLADGPVIQKSNLRALSKNYTLSQYFNELKKIREKYPMLPIGILLYANLVYNRGIKKFYLDCFSAGISSVLIADVPIEESDLFYYTANKHKINSIFVCPPDANCSLIYNISKRAKGYIYLLSRPGVTGIQNNTQSLSKNFIKKIKKYSSVPLLQGFGISNSFQIKKSLQLGVSGVICGSAIIHIIETYLTEKEKMINQIRILTYKLKQSTKII</sequence>
<dbReference type="EC" id="4.2.1.20" evidence="9"/>
<dbReference type="PANTHER" id="PTHR43406">
    <property type="entry name" value="TRYPTOPHAN SYNTHASE, ALPHA CHAIN"/>
    <property type="match status" value="1"/>
</dbReference>
<evidence type="ECO:0000256" key="2">
    <source>
        <dbReference type="ARBA" id="ARBA00004733"/>
    </source>
</evidence>
<evidence type="ECO:0000256" key="9">
    <source>
        <dbReference type="HAMAP-Rule" id="MF_00131"/>
    </source>
</evidence>
<dbReference type="CDD" id="cd04724">
    <property type="entry name" value="Tryptophan_synthase_alpha"/>
    <property type="match status" value="1"/>
</dbReference>
<reference evidence="11 12" key="2">
    <citation type="submission" date="2019-05" db="EMBL/GenBank/DDBJ databases">
        <title>Genome evolution of the obligate endosymbiont Buchnera aphidicola.</title>
        <authorList>
            <person name="Moran N.A."/>
        </authorList>
    </citation>
    <scope>NUCLEOTIDE SEQUENCE [LARGE SCALE GENOMIC DNA]</scope>
    <source>
        <strain evidence="11 12">Mst</strain>
    </source>
</reference>
<evidence type="ECO:0000256" key="1">
    <source>
        <dbReference type="ARBA" id="ARBA00003365"/>
    </source>
</evidence>
<evidence type="ECO:0000256" key="3">
    <source>
        <dbReference type="ARBA" id="ARBA00011270"/>
    </source>
</evidence>
<keyword evidence="4 9" id="KW-0028">Amino-acid biosynthesis</keyword>
<dbReference type="Gene3D" id="3.20.20.70">
    <property type="entry name" value="Aldolase class I"/>
    <property type="match status" value="1"/>
</dbReference>
<feature type="active site" description="Proton acceptor" evidence="9">
    <location>
        <position position="60"/>
    </location>
</feature>
<dbReference type="InterPro" id="IPR018204">
    <property type="entry name" value="Trp_synthase_alpha_AS"/>
</dbReference>
<dbReference type="GO" id="GO:0004834">
    <property type="term" value="F:tryptophan synthase activity"/>
    <property type="evidence" value="ECO:0007669"/>
    <property type="project" value="UniProtKB-UniRule"/>
</dbReference>
<evidence type="ECO:0000313" key="11">
    <source>
        <dbReference type="EMBL" id="QCI24352.1"/>
    </source>
</evidence>
<dbReference type="HAMAP" id="MF_00131">
    <property type="entry name" value="Trp_synth_alpha"/>
    <property type="match status" value="1"/>
</dbReference>
<comment type="catalytic activity">
    <reaction evidence="8 9">
        <text>(1S,2R)-1-C-(indol-3-yl)glycerol 3-phosphate + L-serine = D-glyceraldehyde 3-phosphate + L-tryptophan + H2O</text>
        <dbReference type="Rhea" id="RHEA:10532"/>
        <dbReference type="ChEBI" id="CHEBI:15377"/>
        <dbReference type="ChEBI" id="CHEBI:33384"/>
        <dbReference type="ChEBI" id="CHEBI:57912"/>
        <dbReference type="ChEBI" id="CHEBI:58866"/>
        <dbReference type="ChEBI" id="CHEBI:59776"/>
        <dbReference type="EC" id="4.2.1.20"/>
    </reaction>
</comment>
<dbReference type="UniPathway" id="UPA00035">
    <property type="reaction ID" value="UER00044"/>
</dbReference>
<evidence type="ECO:0000256" key="10">
    <source>
        <dbReference type="RuleBase" id="RU003662"/>
    </source>
</evidence>
<dbReference type="NCBIfam" id="TIGR00262">
    <property type="entry name" value="trpA"/>
    <property type="match status" value="1"/>
</dbReference>
<proteinExistence type="inferred from homology"/>
<evidence type="ECO:0000256" key="7">
    <source>
        <dbReference type="ARBA" id="ARBA00023239"/>
    </source>
</evidence>
<name>A0A4D6Y4K2_9GAMM</name>
<evidence type="ECO:0000256" key="6">
    <source>
        <dbReference type="ARBA" id="ARBA00023141"/>
    </source>
</evidence>
<comment type="function">
    <text evidence="1 9">The alpha subunit is responsible for the aldol cleavage of indoleglycerol phosphate to indole and glyceraldehyde 3-phosphate.</text>
</comment>
<keyword evidence="5 9" id="KW-0822">Tryptophan biosynthesis</keyword>
<gene>
    <name evidence="9" type="primary">trpA</name>
    <name evidence="11" type="ORF">D9V75_01340</name>
</gene>
<dbReference type="InterPro" id="IPR002028">
    <property type="entry name" value="Trp_synthase_suA"/>
</dbReference>
<dbReference type="Proteomes" id="UP000298673">
    <property type="component" value="Chromosome"/>
</dbReference>
<protein>
    <recommendedName>
        <fullName evidence="9">Tryptophan synthase alpha chain</fullName>
        <ecNumber evidence="9">4.2.1.20</ecNumber>
    </recommendedName>
</protein>